<reference evidence="1 3" key="1">
    <citation type="submission" date="2018-12" db="EMBL/GenBank/DDBJ databases">
        <authorList>
            <consortium name="Pathogen Informatics"/>
        </authorList>
    </citation>
    <scope>NUCLEOTIDE SEQUENCE [LARGE SCALE GENOMIC DNA]</scope>
    <source>
        <strain evidence="2">NCTC12965</strain>
        <strain evidence="1 3">NCTC13193</strain>
    </source>
</reference>
<gene>
    <name evidence="2" type="ORF">NCTC12965_06056</name>
    <name evidence="1" type="ORF">NCTC13193_03046</name>
</gene>
<dbReference type="EMBL" id="CABEEZ010000122">
    <property type="protein sequence ID" value="VTR50795.1"/>
    <property type="molecule type" value="Genomic_DNA"/>
</dbReference>
<organism evidence="1 3">
    <name type="scientific">Serratia fonticola</name>
    <dbReference type="NCBI Taxonomy" id="47917"/>
    <lineage>
        <taxon>Bacteria</taxon>
        <taxon>Pseudomonadati</taxon>
        <taxon>Pseudomonadota</taxon>
        <taxon>Gammaproteobacteria</taxon>
        <taxon>Enterobacterales</taxon>
        <taxon>Yersiniaceae</taxon>
        <taxon>Serratia</taxon>
    </lineage>
</organism>
<sequence length="102" mass="10022">MKVLSFDEINLVSGAGNVNWEQAGREVAVGGATIAGTAFGTGLAGPLGPAIGLAAGVAVGALYDAAGNPKASGPAGNGICRPNKPLICMSKQGQYESYCNGL</sequence>
<dbReference type="Proteomes" id="UP000270487">
    <property type="component" value="Chromosome"/>
</dbReference>
<proteinExistence type="predicted"/>
<accession>A0A3S5F2H0</accession>
<protein>
    <recommendedName>
        <fullName evidence="4">Bacteriocin class II with double-glycine leader peptide</fullName>
    </recommendedName>
</protein>
<dbReference type="InterPro" id="IPR020280">
    <property type="entry name" value="MccV"/>
</dbReference>
<evidence type="ECO:0000313" key="1">
    <source>
        <dbReference type="EMBL" id="VEI70581.1"/>
    </source>
</evidence>
<dbReference type="EMBL" id="LR134492">
    <property type="protein sequence ID" value="VEI70581.1"/>
    <property type="molecule type" value="Genomic_DNA"/>
</dbReference>
<name>A0A3S5F2H0_SERFO</name>
<evidence type="ECO:0000313" key="3">
    <source>
        <dbReference type="Proteomes" id="UP000270487"/>
    </source>
</evidence>
<dbReference type="Pfam" id="PF17508">
    <property type="entry name" value="MccV"/>
    <property type="match status" value="1"/>
</dbReference>
<evidence type="ECO:0008006" key="4">
    <source>
        <dbReference type="Google" id="ProtNLM"/>
    </source>
</evidence>
<dbReference type="RefSeq" id="WP_024486665.1">
    <property type="nucleotide sequence ID" value="NZ_CAMISF010000004.1"/>
</dbReference>
<evidence type="ECO:0000313" key="2">
    <source>
        <dbReference type="EMBL" id="VTR50795.1"/>
    </source>
</evidence>
<dbReference type="AlphaFoldDB" id="A0A3S5F2H0"/>
<dbReference type="GeneID" id="30322735"/>